<organism evidence="3 4">
    <name type="scientific">Mucilaginibacter ximonensis</name>
    <dbReference type="NCBI Taxonomy" id="538021"/>
    <lineage>
        <taxon>Bacteria</taxon>
        <taxon>Pseudomonadati</taxon>
        <taxon>Bacteroidota</taxon>
        <taxon>Sphingobacteriia</taxon>
        <taxon>Sphingobacteriales</taxon>
        <taxon>Sphingobacteriaceae</taxon>
        <taxon>Mucilaginibacter</taxon>
    </lineage>
</organism>
<keyword evidence="4" id="KW-1185">Reference proteome</keyword>
<proteinExistence type="predicted"/>
<name>A0ABW5Y8W5_9SPHI</name>
<dbReference type="PANTHER" id="PTHR21666">
    <property type="entry name" value="PEPTIDASE-RELATED"/>
    <property type="match status" value="1"/>
</dbReference>
<dbReference type="SUPFAM" id="SSF51261">
    <property type="entry name" value="Duplicated hybrid motif"/>
    <property type="match status" value="1"/>
</dbReference>
<reference evidence="4" key="1">
    <citation type="journal article" date="2019" name="Int. J. Syst. Evol. Microbiol.">
        <title>The Global Catalogue of Microorganisms (GCM) 10K type strain sequencing project: providing services to taxonomists for standard genome sequencing and annotation.</title>
        <authorList>
            <consortium name="The Broad Institute Genomics Platform"/>
            <consortium name="The Broad Institute Genome Sequencing Center for Infectious Disease"/>
            <person name="Wu L."/>
            <person name="Ma J."/>
        </authorList>
    </citation>
    <scope>NUCLEOTIDE SEQUENCE [LARGE SCALE GENOMIC DNA]</scope>
    <source>
        <strain evidence="4">KCTC 22437</strain>
    </source>
</reference>
<comment type="caution">
    <text evidence="3">The sequence shown here is derived from an EMBL/GenBank/DDBJ whole genome shotgun (WGS) entry which is preliminary data.</text>
</comment>
<protein>
    <submittedName>
        <fullName evidence="3">Murein hydrolase activator EnvC family protein</fullName>
    </submittedName>
</protein>
<dbReference type="Pfam" id="PF01551">
    <property type="entry name" value="Peptidase_M23"/>
    <property type="match status" value="1"/>
</dbReference>
<gene>
    <name evidence="3" type="ORF">ACFS5N_04590</name>
</gene>
<evidence type="ECO:0000313" key="3">
    <source>
        <dbReference type="EMBL" id="MFD2871733.1"/>
    </source>
</evidence>
<feature type="domain" description="M23ase beta-sheet core" evidence="2">
    <location>
        <begin position="18"/>
        <end position="109"/>
    </location>
</feature>
<keyword evidence="3" id="KW-0378">Hydrolase</keyword>
<evidence type="ECO:0000313" key="4">
    <source>
        <dbReference type="Proteomes" id="UP001597557"/>
    </source>
</evidence>
<evidence type="ECO:0000259" key="2">
    <source>
        <dbReference type="Pfam" id="PF01551"/>
    </source>
</evidence>
<dbReference type="InterPro" id="IPR050570">
    <property type="entry name" value="Cell_wall_metabolism_enzyme"/>
</dbReference>
<dbReference type="PANTHER" id="PTHR21666:SF270">
    <property type="entry name" value="MUREIN HYDROLASE ACTIVATOR ENVC"/>
    <property type="match status" value="1"/>
</dbReference>
<feature type="region of interest" description="Disordered" evidence="1">
    <location>
        <begin position="1"/>
        <end position="20"/>
    </location>
</feature>
<accession>A0ABW5Y8W5</accession>
<dbReference type="GO" id="GO:0016787">
    <property type="term" value="F:hydrolase activity"/>
    <property type="evidence" value="ECO:0007669"/>
    <property type="project" value="UniProtKB-KW"/>
</dbReference>
<sequence length="169" mass="18024">MLRGGPGAYGAPRGQGKTHSGVDIVANQSSMDKSTYSVYAVNSGTVAYAKMNGTSSTGYGYTIVIDHGDGNYSQYSHLATNASTGLVKLGDKVTAGQLIGYMADLRKNERSSGNVLAEVVKPYDKIQLHFECILNKTGLRSPTSLAIFHTGGFLTDPTKDLQNLSYKSF</sequence>
<dbReference type="EMBL" id="JBHUPD010000001">
    <property type="protein sequence ID" value="MFD2871733.1"/>
    <property type="molecule type" value="Genomic_DNA"/>
</dbReference>
<evidence type="ECO:0000256" key="1">
    <source>
        <dbReference type="SAM" id="MobiDB-lite"/>
    </source>
</evidence>
<dbReference type="InterPro" id="IPR016047">
    <property type="entry name" value="M23ase_b-sheet_dom"/>
</dbReference>
<dbReference type="InterPro" id="IPR011055">
    <property type="entry name" value="Dup_hybrid_motif"/>
</dbReference>
<dbReference type="Gene3D" id="2.70.70.10">
    <property type="entry name" value="Glucose Permease (Domain IIA)"/>
    <property type="match status" value="1"/>
</dbReference>
<dbReference type="Proteomes" id="UP001597557">
    <property type="component" value="Unassembled WGS sequence"/>
</dbReference>
<dbReference type="CDD" id="cd12797">
    <property type="entry name" value="M23_peptidase"/>
    <property type="match status" value="1"/>
</dbReference>
<dbReference type="RefSeq" id="WP_377183892.1">
    <property type="nucleotide sequence ID" value="NZ_JBHUPD010000001.1"/>
</dbReference>